<dbReference type="Gene3D" id="3.100.10.10">
    <property type="match status" value="1"/>
</dbReference>
<dbReference type="Pfam" id="PF00828">
    <property type="entry name" value="Ribosomal_L27A"/>
    <property type="match status" value="1"/>
</dbReference>
<feature type="domain" description="Large ribosomal subunit protein uL15/eL18" evidence="6">
    <location>
        <begin position="30"/>
        <end position="87"/>
    </location>
</feature>
<evidence type="ECO:0000256" key="5">
    <source>
        <dbReference type="RuleBase" id="RU003889"/>
    </source>
</evidence>
<accession>A0A0G1W374</accession>
<dbReference type="GO" id="GO:0003735">
    <property type="term" value="F:structural constituent of ribosome"/>
    <property type="evidence" value="ECO:0007669"/>
    <property type="project" value="InterPro"/>
</dbReference>
<evidence type="ECO:0000313" key="8">
    <source>
        <dbReference type="Proteomes" id="UP000034682"/>
    </source>
</evidence>
<dbReference type="AlphaFoldDB" id="A0A0G1W374"/>
<comment type="caution">
    <text evidence="7">The sequence shown here is derived from an EMBL/GenBank/DDBJ whole genome shotgun (WGS) entry which is preliminary data.</text>
</comment>
<dbReference type="PROSITE" id="PS00475">
    <property type="entry name" value="RIBOSOMAL_L15"/>
    <property type="match status" value="1"/>
</dbReference>
<sequence>MRPAERDYIQRLPKLRGLKNRPTSLKFGVLNVGDLEKYAKDEIINAEILGEKMKILGGGEIKKALTVSGLPVSKSAKAKIEVAGGKVN</sequence>
<dbReference type="GO" id="GO:1990904">
    <property type="term" value="C:ribonucleoprotein complex"/>
    <property type="evidence" value="ECO:0007669"/>
    <property type="project" value="UniProtKB-KW"/>
</dbReference>
<evidence type="ECO:0000259" key="6">
    <source>
        <dbReference type="Pfam" id="PF00828"/>
    </source>
</evidence>
<dbReference type="Proteomes" id="UP000034682">
    <property type="component" value="Unassembled WGS sequence"/>
</dbReference>
<dbReference type="GO" id="GO:0006412">
    <property type="term" value="P:translation"/>
    <property type="evidence" value="ECO:0007669"/>
    <property type="project" value="InterPro"/>
</dbReference>
<dbReference type="EMBL" id="LCOK01000013">
    <property type="protein sequence ID" value="KKU76760.1"/>
    <property type="molecule type" value="Genomic_DNA"/>
</dbReference>
<dbReference type="InterPro" id="IPR036227">
    <property type="entry name" value="Ribosomal_uL15/eL18_sf"/>
</dbReference>
<proteinExistence type="inferred from homology"/>
<comment type="similarity">
    <text evidence="4">Belongs to the universal ribosomal protein uL15 family.</text>
</comment>
<dbReference type="InterPro" id="IPR001196">
    <property type="entry name" value="Ribosomal_uL15_CS"/>
</dbReference>
<evidence type="ECO:0000256" key="1">
    <source>
        <dbReference type="ARBA" id="ARBA00022980"/>
    </source>
</evidence>
<name>A0A0G1W374_9BACT</name>
<protein>
    <recommendedName>
        <fullName evidence="3 5">50S ribosomal protein L15</fullName>
    </recommendedName>
</protein>
<evidence type="ECO:0000256" key="2">
    <source>
        <dbReference type="ARBA" id="ARBA00023274"/>
    </source>
</evidence>
<dbReference type="SUPFAM" id="SSF52080">
    <property type="entry name" value="Ribosomal proteins L15p and L18e"/>
    <property type="match status" value="1"/>
</dbReference>
<dbReference type="InterPro" id="IPR021131">
    <property type="entry name" value="Ribosomal_uL15/eL18"/>
</dbReference>
<evidence type="ECO:0000256" key="3">
    <source>
        <dbReference type="ARBA" id="ARBA00035497"/>
    </source>
</evidence>
<evidence type="ECO:0000256" key="4">
    <source>
        <dbReference type="RuleBase" id="RU003888"/>
    </source>
</evidence>
<reference evidence="7 8" key="1">
    <citation type="journal article" date="2015" name="Nature">
        <title>rRNA introns, odd ribosomes, and small enigmatic genomes across a large radiation of phyla.</title>
        <authorList>
            <person name="Brown C.T."/>
            <person name="Hug L.A."/>
            <person name="Thomas B.C."/>
            <person name="Sharon I."/>
            <person name="Castelle C.J."/>
            <person name="Singh A."/>
            <person name="Wilkins M.J."/>
            <person name="Williams K.H."/>
            <person name="Banfield J.F."/>
        </authorList>
    </citation>
    <scope>NUCLEOTIDE SEQUENCE [LARGE SCALE GENOMIC DNA]</scope>
</reference>
<keyword evidence="2 4" id="KW-0687">Ribonucleoprotein</keyword>
<dbReference type="GO" id="GO:0005840">
    <property type="term" value="C:ribosome"/>
    <property type="evidence" value="ECO:0007669"/>
    <property type="project" value="UniProtKB-KW"/>
</dbReference>
<evidence type="ECO:0000313" key="7">
    <source>
        <dbReference type="EMBL" id="KKU76760.1"/>
    </source>
</evidence>
<gene>
    <name evidence="7" type="ORF">UY02_C0013G0016</name>
</gene>
<organism evidence="7 8">
    <name type="scientific">Candidatus Giovannonibacteria bacterium GW2011_GWB1_47_6b</name>
    <dbReference type="NCBI Taxonomy" id="1618655"/>
    <lineage>
        <taxon>Bacteria</taxon>
        <taxon>Candidatus Giovannoniibacteriota</taxon>
    </lineage>
</organism>
<keyword evidence="1 4" id="KW-0689">Ribosomal protein</keyword>
<dbReference type="PATRIC" id="fig|1618655.3.peg.318"/>